<feature type="region of interest" description="Disordered" evidence="2">
    <location>
        <begin position="338"/>
        <end position="385"/>
    </location>
</feature>
<evidence type="ECO:0000256" key="1">
    <source>
        <dbReference type="ARBA" id="ARBA00022737"/>
    </source>
</evidence>
<dbReference type="Pfam" id="PF02493">
    <property type="entry name" value="MORN"/>
    <property type="match status" value="10"/>
</dbReference>
<dbReference type="EMBL" id="LN714475">
    <property type="protein sequence ID" value="CEL64377.1"/>
    <property type="molecule type" value="Genomic_DNA"/>
</dbReference>
<dbReference type="InParanoid" id="F0V7U8"/>
<dbReference type="OrthoDB" id="270720at2759"/>
<dbReference type="GeneID" id="13445838"/>
<accession>F0V7U8</accession>
<evidence type="ECO:0000313" key="4">
    <source>
        <dbReference type="EMBL" id="CEL64377.1"/>
    </source>
</evidence>
<reference evidence="3" key="2">
    <citation type="submission" date="2011-03" db="EMBL/GenBank/DDBJ databases">
        <title>Comparative genomics and transcriptomics of Neospora caninum and Toxoplasma gondii.</title>
        <authorList>
            <person name="Reid A.J."/>
            <person name="Sohal A."/>
            <person name="Harris D."/>
            <person name="Quail M."/>
            <person name="Sanders M."/>
            <person name="Berriman M."/>
            <person name="Wastling J.M."/>
            <person name="Pain A."/>
        </authorList>
    </citation>
    <scope>NUCLEOTIDE SEQUENCE</scope>
    <source>
        <strain evidence="3">Liverpool</strain>
    </source>
</reference>
<evidence type="ECO:0000256" key="2">
    <source>
        <dbReference type="SAM" id="MobiDB-lite"/>
    </source>
</evidence>
<sequence length="385" mass="41973">MGCTGSKAAVAKKPESLEEKENARQQVPKSQSGTLAGAAPVEATQDRRGEGKNAASRSTSRAGEATEVRTAASTEVKGPPAQGGQIDINEDPLAGIVLEPPEDCEPVMMKNGVVYRGEWKNGKQHGQGQQKQADGVVYIGQFYDGHIEGFGRLVRPDGSKYEGEFAQGKAHTKTRNGKYTFADGSVYVGQWIADKRHGIGREVTHDGSVYEGEYRNGCKHGHGRMQSPSGDVYEGEFSKGDMNGKGRYCWPDGRIYEGEWSMSRMHGKGVFFFVDGRKYEGEFKDSKMEGEGRLTWPDGSAYQGGFKGGLPHGRGTHQATAETKPRLALWNQGVRVKWLNDEEMQQEGEHGKQGSEGPSKPSPAQGDRSTKPQEQANEKEKVSGE</sequence>
<feature type="compositionally biased region" description="Basic and acidic residues" evidence="2">
    <location>
        <begin position="12"/>
        <end position="23"/>
    </location>
</feature>
<reference evidence="3" key="1">
    <citation type="submission" date="2011-02" db="EMBL/GenBank/DDBJ databases">
        <authorList>
            <person name="Aslett M."/>
        </authorList>
    </citation>
    <scope>NUCLEOTIDE SEQUENCE</scope>
    <source>
        <strain evidence="3">Liverpool</strain>
    </source>
</reference>
<dbReference type="SMART" id="SM00698">
    <property type="entry name" value="MORN"/>
    <property type="match status" value="9"/>
</dbReference>
<name>F0V7U8_NEOCL</name>
<reference evidence="5" key="3">
    <citation type="journal article" date="2012" name="PLoS Pathog.">
        <title>Comparative genomics of the apicomplexan parasites Toxoplasma gondii and Neospora caninum: Coccidia differing in host range and transmission strategy.</title>
        <authorList>
            <person name="Reid A.J."/>
            <person name="Vermont S.J."/>
            <person name="Cotton J.A."/>
            <person name="Harris D."/>
            <person name="Hill-Cawthorne G.A."/>
            <person name="Konen-Waisman S."/>
            <person name="Latham S.M."/>
            <person name="Mourier T."/>
            <person name="Norton R."/>
            <person name="Quail M.A."/>
            <person name="Sanders M."/>
            <person name="Shanmugam D."/>
            <person name="Sohal A."/>
            <person name="Wasmuth J.D."/>
            <person name="Brunk B."/>
            <person name="Grigg M.E."/>
            <person name="Howard J.C."/>
            <person name="Parkinson J."/>
            <person name="Roos D.S."/>
            <person name="Trees A.J."/>
            <person name="Berriman M."/>
            <person name="Pain A."/>
            <person name="Wastling J.M."/>
        </authorList>
    </citation>
    <scope>NUCLEOTIDE SEQUENCE [LARGE SCALE GENOMIC DNA]</scope>
    <source>
        <strain evidence="5">Liverpool</strain>
    </source>
</reference>
<dbReference type="GO" id="GO:0005829">
    <property type="term" value="C:cytosol"/>
    <property type="evidence" value="ECO:0007669"/>
    <property type="project" value="TreeGrafter"/>
</dbReference>
<keyword evidence="5" id="KW-1185">Reference proteome</keyword>
<dbReference type="VEuPathDB" id="ToxoDB:NCLIV_002770"/>
<dbReference type="eggNOG" id="KOG0229">
    <property type="taxonomic scope" value="Eukaryota"/>
</dbReference>
<proteinExistence type="predicted"/>
<evidence type="ECO:0000313" key="5">
    <source>
        <dbReference type="Proteomes" id="UP000007494"/>
    </source>
</evidence>
<feature type="region of interest" description="Disordered" evidence="2">
    <location>
        <begin position="305"/>
        <end position="324"/>
    </location>
</feature>
<feature type="region of interest" description="Disordered" evidence="2">
    <location>
        <begin position="1"/>
        <end position="90"/>
    </location>
</feature>
<dbReference type="InterPro" id="IPR003409">
    <property type="entry name" value="MORN"/>
</dbReference>
<dbReference type="PANTHER" id="PTHR43215">
    <property type="entry name" value="RADIAL SPOKE HEAD 1 HOMOLOG"/>
    <property type="match status" value="1"/>
</dbReference>
<dbReference type="PANTHER" id="PTHR43215:SF14">
    <property type="entry name" value="RADIAL SPOKE HEAD 1 HOMOLOG"/>
    <property type="match status" value="1"/>
</dbReference>
<protein>
    <submittedName>
        <fullName evidence="4">MORN repeat-containing protein, putative</fullName>
    </submittedName>
    <submittedName>
        <fullName evidence="3">Putative MORN repeat-containing protein</fullName>
    </submittedName>
</protein>
<reference evidence="4" key="4">
    <citation type="journal article" date="2015" name="PLoS ONE">
        <title>Comprehensive Evaluation of Toxoplasma gondii VEG and Neospora caninum LIV Genomes with Tachyzoite Stage Transcriptome and Proteome Defines Novel Transcript Features.</title>
        <authorList>
            <person name="Ramaprasad A."/>
            <person name="Mourier T."/>
            <person name="Naeem R."/>
            <person name="Malas T.B."/>
            <person name="Moussa E."/>
            <person name="Panigrahi A."/>
            <person name="Vermont S.J."/>
            <person name="Otto T.D."/>
            <person name="Wastling J."/>
            <person name="Pain A."/>
        </authorList>
    </citation>
    <scope>NUCLEOTIDE SEQUENCE</scope>
    <source>
        <strain evidence="4">Liverpool</strain>
    </source>
</reference>
<dbReference type="AlphaFoldDB" id="F0V7U8"/>
<feature type="compositionally biased region" description="Polar residues" evidence="2">
    <location>
        <begin position="24"/>
        <end position="34"/>
    </location>
</feature>
<feature type="compositionally biased region" description="Basic and acidic residues" evidence="2">
    <location>
        <begin position="368"/>
        <end position="385"/>
    </location>
</feature>
<dbReference type="SUPFAM" id="SSF82185">
    <property type="entry name" value="Histone H3 K4-specific methyltransferase SET7/9 N-terminal domain"/>
    <property type="match status" value="2"/>
</dbReference>
<organism evidence="3 5">
    <name type="scientific">Neospora caninum (strain Liverpool)</name>
    <dbReference type="NCBI Taxonomy" id="572307"/>
    <lineage>
        <taxon>Eukaryota</taxon>
        <taxon>Sar</taxon>
        <taxon>Alveolata</taxon>
        <taxon>Apicomplexa</taxon>
        <taxon>Conoidasida</taxon>
        <taxon>Coccidia</taxon>
        <taxon>Eucoccidiorida</taxon>
        <taxon>Eimeriorina</taxon>
        <taxon>Sarcocystidae</taxon>
        <taxon>Neospora</taxon>
    </lineage>
</organism>
<evidence type="ECO:0000313" key="3">
    <source>
        <dbReference type="EMBL" id="CBZ49789.1"/>
    </source>
</evidence>
<keyword evidence="1" id="KW-0677">Repeat</keyword>
<dbReference type="OMA" id="FFEGHIE"/>
<gene>
    <name evidence="4" type="ORF">BN1204_002770</name>
    <name evidence="3" type="ORF">NCLIV_002770</name>
</gene>
<dbReference type="RefSeq" id="XP_003879824.1">
    <property type="nucleotide sequence ID" value="XM_003879775.1"/>
</dbReference>
<dbReference type="FunFam" id="2.20.110.10:FF:000002">
    <property type="entry name" value="Phosphatidylinositol 4-phosphate 5-kinase 8"/>
    <property type="match status" value="1"/>
</dbReference>
<dbReference type="Proteomes" id="UP000007494">
    <property type="component" value="Chromosome Ib"/>
</dbReference>
<dbReference type="Gene3D" id="2.20.110.10">
    <property type="entry name" value="Histone H3 K4-specific methyltransferase SET7/9 N-terminal domain"/>
    <property type="match status" value="4"/>
</dbReference>
<dbReference type="EMBL" id="FR823381">
    <property type="protein sequence ID" value="CBZ49789.1"/>
    <property type="molecule type" value="Genomic_DNA"/>
</dbReference>